<evidence type="ECO:0000256" key="1">
    <source>
        <dbReference type="SAM" id="Phobius"/>
    </source>
</evidence>
<keyword evidence="1" id="KW-0812">Transmembrane</keyword>
<accession>A0A644Z5D1</accession>
<keyword evidence="1" id="KW-1133">Transmembrane helix</keyword>
<dbReference type="AlphaFoldDB" id="A0A644Z5D1"/>
<comment type="caution">
    <text evidence="2">The sequence shown here is derived from an EMBL/GenBank/DDBJ whole genome shotgun (WGS) entry which is preliminary data.</text>
</comment>
<reference evidence="2" key="1">
    <citation type="submission" date="2019-08" db="EMBL/GenBank/DDBJ databases">
        <authorList>
            <person name="Kucharzyk K."/>
            <person name="Murdoch R.W."/>
            <person name="Higgins S."/>
            <person name="Loffler F."/>
        </authorList>
    </citation>
    <scope>NUCLEOTIDE SEQUENCE</scope>
</reference>
<keyword evidence="1" id="KW-0472">Membrane</keyword>
<gene>
    <name evidence="2" type="ORF">SDC9_79887</name>
</gene>
<proteinExistence type="predicted"/>
<sequence>MNATSPNPIIVNVSKVTKNSAFIFDAIVIPNNKVTKLANSFCAVCDSLSKTPHSLIKFPNIKNPTRDTAVGAINPAIIVTTIGKSILVVFDTDAGLYFILICLSFFVVTSLIAIGCMIGTKDIYV</sequence>
<feature type="transmembrane region" description="Helical" evidence="1">
    <location>
        <begin position="96"/>
        <end position="119"/>
    </location>
</feature>
<feature type="transmembrane region" description="Helical" evidence="1">
    <location>
        <begin position="69"/>
        <end position="90"/>
    </location>
</feature>
<name>A0A644Z5D1_9ZZZZ</name>
<dbReference type="EMBL" id="VSSQ01006622">
    <property type="protein sequence ID" value="MPM33314.1"/>
    <property type="molecule type" value="Genomic_DNA"/>
</dbReference>
<evidence type="ECO:0000313" key="2">
    <source>
        <dbReference type="EMBL" id="MPM33314.1"/>
    </source>
</evidence>
<protein>
    <submittedName>
        <fullName evidence="2">Uncharacterized protein</fullName>
    </submittedName>
</protein>
<organism evidence="2">
    <name type="scientific">bioreactor metagenome</name>
    <dbReference type="NCBI Taxonomy" id="1076179"/>
    <lineage>
        <taxon>unclassified sequences</taxon>
        <taxon>metagenomes</taxon>
        <taxon>ecological metagenomes</taxon>
    </lineage>
</organism>